<dbReference type="AlphaFoldDB" id="A0A7Z7B5L5"/>
<organism evidence="1 2">
    <name type="scientific">Paraburkholderia steynii</name>
    <dbReference type="NCBI Taxonomy" id="1245441"/>
    <lineage>
        <taxon>Bacteria</taxon>
        <taxon>Pseudomonadati</taxon>
        <taxon>Pseudomonadota</taxon>
        <taxon>Betaproteobacteria</taxon>
        <taxon>Burkholderiales</taxon>
        <taxon>Burkholderiaceae</taxon>
        <taxon>Paraburkholderia</taxon>
    </lineage>
</organism>
<proteinExistence type="predicted"/>
<comment type="caution">
    <text evidence="1">The sequence shown here is derived from an EMBL/GenBank/DDBJ whole genome shotgun (WGS) entry which is preliminary data.</text>
</comment>
<sequence length="278" mass="31707">MYLGEPNVKEPRHFIHYIPRRVVVNFPRDPRALWFADAQHASAGFRRPVFHKTRSQTGAATRVRKGDVIWIVSQLDSPWGRLPPGIDARLCVRHIERDGDTKEIRFEASSRSVWLPLADASSVLANLRTLSAQGRTSTPLWPHDELGHRIGHYLQSMRELESAAPLIAWEKKLARRPLSFVSYRICDGTKHAFLKSKKLLEQGRAVFWDRWCLPRRLAERREVVSDAALDRYLMIQLKACATVFGIESPLYSEPSSYSAKERDAARHLGTYRSVGVAG</sequence>
<keyword evidence="2" id="KW-1185">Reference proteome</keyword>
<dbReference type="EMBL" id="FNDI01000002">
    <property type="protein sequence ID" value="SDH12076.1"/>
    <property type="molecule type" value="Genomic_DNA"/>
</dbReference>
<reference evidence="1" key="1">
    <citation type="submission" date="2016-10" db="EMBL/GenBank/DDBJ databases">
        <authorList>
            <person name="Varghese N."/>
            <person name="Submissions S."/>
        </authorList>
    </citation>
    <scope>NUCLEOTIDE SEQUENCE [LARGE SCALE GENOMIC DNA]</scope>
    <source>
        <strain evidence="1">YR281</strain>
    </source>
</reference>
<evidence type="ECO:0000313" key="1">
    <source>
        <dbReference type="EMBL" id="SDH12076.1"/>
    </source>
</evidence>
<accession>A0A7Z7B5L5</accession>
<protein>
    <submittedName>
        <fullName evidence="1">Uncharacterized protein</fullName>
    </submittedName>
</protein>
<evidence type="ECO:0000313" key="2">
    <source>
        <dbReference type="Proteomes" id="UP000198900"/>
    </source>
</evidence>
<gene>
    <name evidence="1" type="ORF">SAMN04487926_102143</name>
</gene>
<name>A0A7Z7B5L5_9BURK</name>
<dbReference type="Proteomes" id="UP000198900">
    <property type="component" value="Unassembled WGS sequence"/>
</dbReference>